<dbReference type="NCBIfam" id="TIGR01982">
    <property type="entry name" value="UbiB"/>
    <property type="match status" value="1"/>
</dbReference>
<evidence type="ECO:0000256" key="14">
    <source>
        <dbReference type="SAM" id="Phobius"/>
    </source>
</evidence>
<dbReference type="UniPathway" id="UPA00232"/>
<proteinExistence type="inferred from homology"/>
<evidence type="ECO:0000256" key="5">
    <source>
        <dbReference type="ARBA" id="ARBA00022679"/>
    </source>
</evidence>
<evidence type="ECO:0000256" key="4">
    <source>
        <dbReference type="ARBA" id="ARBA00022519"/>
    </source>
</evidence>
<dbReference type="GO" id="GO:0016301">
    <property type="term" value="F:kinase activity"/>
    <property type="evidence" value="ECO:0007669"/>
    <property type="project" value="UniProtKB-KW"/>
</dbReference>
<evidence type="ECO:0000256" key="2">
    <source>
        <dbReference type="ARBA" id="ARBA00009670"/>
    </source>
</evidence>
<dbReference type="CDD" id="cd13972">
    <property type="entry name" value="UbiB"/>
    <property type="match status" value="1"/>
</dbReference>
<evidence type="ECO:0000256" key="9">
    <source>
        <dbReference type="ARBA" id="ARBA00022777"/>
    </source>
</evidence>
<dbReference type="PANTHER" id="PTHR10566:SF113">
    <property type="entry name" value="PROTEIN ACTIVITY OF BC1 COMPLEX KINASE 7, CHLOROPLASTIC"/>
    <property type="match status" value="1"/>
</dbReference>
<dbReference type="InterPro" id="IPR004147">
    <property type="entry name" value="ABC1_dom"/>
</dbReference>
<keyword evidence="11 14" id="KW-1133">Transmembrane helix</keyword>
<keyword evidence="3" id="KW-1003">Cell membrane</keyword>
<feature type="transmembrane region" description="Helical" evidence="14">
    <location>
        <begin position="523"/>
        <end position="546"/>
    </location>
</feature>
<evidence type="ECO:0000256" key="11">
    <source>
        <dbReference type="ARBA" id="ARBA00022989"/>
    </source>
</evidence>
<dbReference type="SUPFAM" id="SSF56112">
    <property type="entry name" value="Protein kinase-like (PK-like)"/>
    <property type="match status" value="1"/>
</dbReference>
<protein>
    <submittedName>
        <fullName evidence="16">2-polyprenylphenol 6-hydroxylase</fullName>
    </submittedName>
</protein>
<dbReference type="Proteomes" id="UP000325385">
    <property type="component" value="Chromosome"/>
</dbReference>
<name>A0A5P6NC19_9SPHN</name>
<dbReference type="GO" id="GO:0006744">
    <property type="term" value="P:ubiquinone biosynthetic process"/>
    <property type="evidence" value="ECO:0007669"/>
    <property type="project" value="UniProtKB-UniPathway"/>
</dbReference>
<keyword evidence="6" id="KW-0831">Ubiquinone biosynthesis</keyword>
<comment type="similarity">
    <text evidence="2">Belongs to the protein kinase superfamily. ADCK protein kinase family.</text>
</comment>
<keyword evidence="4" id="KW-0997">Cell inner membrane</keyword>
<sequence length="547" mass="60826">MPVSRTRGWSRSSAVRSTSIRGGRSSNLARPATHIWRLLKWGRTLARHGALRGIERDPNTPAPVKRLARIARFGTVQPKEPDYAGAFRDIGPAAIKLGQTLATRPDLVGEDAVRNLLTLQDDLPPVSFDKIRASIEASFEQPLENLYSEFDPVPVGAASIAQVHRAVTTDGRQVAVKVLRPGVREQFARDIETYEWAAAHVEAMGGEAMRLRPRLVIANFKRWTNRELDLRREAASASELAEHMVGTEGYEVPGIDWDRTNGRVMTVDWIDGIKISNTEAIRAAGHDTAELANRLVLAFLKQAIASGFFHADMHQGNLFVKADGTIAAIDFGIMGRIDRRARMWLAEILYGLTTGNYRRVAEIHFEAQYVPSYHNVDEFATALRAVGEPMRGKPVSELSVGQMLDGLFAITRDFDMQTQPHLLLLQKTMVMVEGIATQLNPSINMWDTSAPYVRSWIRDELGPEAAIADRIREDTETLLRIPELVRRIEDRFPAKGGAPEPPPLPKVELMWERRRRKARSRDVLGYVVAAGAGGLAAWAAMMQGLIG</sequence>
<evidence type="ECO:0000313" key="16">
    <source>
        <dbReference type="EMBL" id="QFI62723.1"/>
    </source>
</evidence>
<gene>
    <name evidence="16" type="primary">ubiB</name>
    <name evidence="16" type="ORF">D0Y83_05125</name>
</gene>
<evidence type="ECO:0000256" key="1">
    <source>
        <dbReference type="ARBA" id="ARBA00005020"/>
    </source>
</evidence>
<dbReference type="AlphaFoldDB" id="A0A5P6NC19"/>
<dbReference type="PANTHER" id="PTHR10566">
    <property type="entry name" value="CHAPERONE-ACTIVITY OF BC1 COMPLEX CABC1 -RELATED"/>
    <property type="match status" value="1"/>
</dbReference>
<keyword evidence="7 14" id="KW-0812">Transmembrane</keyword>
<dbReference type="InterPro" id="IPR045308">
    <property type="entry name" value="UbiB_bact"/>
</dbReference>
<organism evidence="16 17">
    <name type="scientific">Qipengyuania flava</name>
    <dbReference type="NCBI Taxonomy" id="192812"/>
    <lineage>
        <taxon>Bacteria</taxon>
        <taxon>Pseudomonadati</taxon>
        <taxon>Pseudomonadota</taxon>
        <taxon>Alphaproteobacteria</taxon>
        <taxon>Sphingomonadales</taxon>
        <taxon>Erythrobacteraceae</taxon>
        <taxon>Qipengyuania</taxon>
    </lineage>
</organism>
<keyword evidence="10" id="KW-0067">ATP-binding</keyword>
<feature type="domain" description="ABC1 atypical kinase-like" evidence="15">
    <location>
        <begin position="119"/>
        <end position="364"/>
    </location>
</feature>
<dbReference type="InterPro" id="IPR011009">
    <property type="entry name" value="Kinase-like_dom_sf"/>
</dbReference>
<evidence type="ECO:0000256" key="7">
    <source>
        <dbReference type="ARBA" id="ARBA00022692"/>
    </source>
</evidence>
<dbReference type="EMBL" id="CP032228">
    <property type="protein sequence ID" value="QFI62723.1"/>
    <property type="molecule type" value="Genomic_DNA"/>
</dbReference>
<dbReference type="Pfam" id="PF03109">
    <property type="entry name" value="ABC1"/>
    <property type="match status" value="1"/>
</dbReference>
<evidence type="ECO:0000256" key="13">
    <source>
        <dbReference type="SAM" id="MobiDB-lite"/>
    </source>
</evidence>
<comment type="pathway">
    <text evidence="1">Cofactor biosynthesis; ubiquinone biosynthesis [regulation].</text>
</comment>
<evidence type="ECO:0000256" key="12">
    <source>
        <dbReference type="ARBA" id="ARBA00023136"/>
    </source>
</evidence>
<keyword evidence="12 14" id="KW-0472">Membrane</keyword>
<reference evidence="17" key="1">
    <citation type="submission" date="2018-09" db="EMBL/GenBank/DDBJ databases">
        <title>Nocardia yunnanensis sp. nov., an actinomycete isolated from a soil sample.</title>
        <authorList>
            <person name="Zhang J."/>
        </authorList>
    </citation>
    <scope>NUCLEOTIDE SEQUENCE [LARGE SCALE GENOMIC DNA]</scope>
    <source>
        <strain evidence="17">21-3</strain>
    </source>
</reference>
<accession>A0A5P6NC19</accession>
<evidence type="ECO:0000259" key="15">
    <source>
        <dbReference type="Pfam" id="PF03109"/>
    </source>
</evidence>
<dbReference type="InterPro" id="IPR050154">
    <property type="entry name" value="UbiB_kinase"/>
</dbReference>
<keyword evidence="9" id="KW-0418">Kinase</keyword>
<feature type="region of interest" description="Disordered" evidence="13">
    <location>
        <begin position="1"/>
        <end position="26"/>
    </location>
</feature>
<evidence type="ECO:0000256" key="8">
    <source>
        <dbReference type="ARBA" id="ARBA00022741"/>
    </source>
</evidence>
<evidence type="ECO:0000313" key="17">
    <source>
        <dbReference type="Proteomes" id="UP000325385"/>
    </source>
</evidence>
<evidence type="ECO:0000256" key="6">
    <source>
        <dbReference type="ARBA" id="ARBA00022688"/>
    </source>
</evidence>
<feature type="compositionally biased region" description="Polar residues" evidence="13">
    <location>
        <begin position="7"/>
        <end position="26"/>
    </location>
</feature>
<dbReference type="GO" id="GO:0005524">
    <property type="term" value="F:ATP binding"/>
    <property type="evidence" value="ECO:0007669"/>
    <property type="project" value="UniProtKB-KW"/>
</dbReference>
<keyword evidence="8" id="KW-0547">Nucleotide-binding</keyword>
<dbReference type="InterPro" id="IPR010232">
    <property type="entry name" value="UbiB"/>
</dbReference>
<evidence type="ECO:0000256" key="3">
    <source>
        <dbReference type="ARBA" id="ARBA00022475"/>
    </source>
</evidence>
<evidence type="ECO:0000256" key="10">
    <source>
        <dbReference type="ARBA" id="ARBA00022840"/>
    </source>
</evidence>
<keyword evidence="5" id="KW-0808">Transferase</keyword>